<evidence type="ECO:0000313" key="1">
    <source>
        <dbReference type="EMBL" id="MBU9723558.1"/>
    </source>
</evidence>
<evidence type="ECO:0000313" key="2">
    <source>
        <dbReference type="Proteomes" id="UP000790580"/>
    </source>
</evidence>
<dbReference type="Proteomes" id="UP000790580">
    <property type="component" value="Unassembled WGS sequence"/>
</dbReference>
<comment type="caution">
    <text evidence="1">The sequence shown here is derived from an EMBL/GenBank/DDBJ whole genome shotgun (WGS) entry which is preliminary data.</text>
</comment>
<dbReference type="RefSeq" id="WP_088073995.1">
    <property type="nucleotide sequence ID" value="NZ_JAHQCR010000082.1"/>
</dbReference>
<evidence type="ECO:0008006" key="3">
    <source>
        <dbReference type="Google" id="ProtNLM"/>
    </source>
</evidence>
<dbReference type="EMBL" id="JAHQCR010000082">
    <property type="protein sequence ID" value="MBU9723558.1"/>
    <property type="molecule type" value="Genomic_DNA"/>
</dbReference>
<protein>
    <recommendedName>
        <fullName evidence="3">Lipoprotein</fullName>
    </recommendedName>
</protein>
<gene>
    <name evidence="1" type="ORF">KS407_19250</name>
</gene>
<sequence length="120" mass="13097">MIRLKWVIVVLGTIFSVILVSACGSTEEQVGQELEVGNKGDISGIMLAGEDAPEVNGTFVSAEEEDEVIITVNGNDVIYRLSEDAKRQVDNNEVEQGIEVTFTTYSIGDAKETIDKFIIK</sequence>
<accession>A0ABS6JYJ0</accession>
<name>A0ABS6JYJ0_9BACI</name>
<dbReference type="PROSITE" id="PS51257">
    <property type="entry name" value="PROKAR_LIPOPROTEIN"/>
    <property type="match status" value="1"/>
</dbReference>
<reference evidence="1 2" key="1">
    <citation type="submission" date="2021-06" db="EMBL/GenBank/DDBJ databases">
        <title>Bacillus sp. RD4P76, an endophyte from a halophyte.</title>
        <authorList>
            <person name="Sun J.-Q."/>
        </authorList>
    </citation>
    <scope>NUCLEOTIDE SEQUENCE [LARGE SCALE GENOMIC DNA]</scope>
    <source>
        <strain evidence="1 2">JCM 17098</strain>
    </source>
</reference>
<keyword evidence="2" id="KW-1185">Reference proteome</keyword>
<proteinExistence type="predicted"/>
<organism evidence="1 2">
    <name type="scientific">Evansella alkalicola</name>
    <dbReference type="NCBI Taxonomy" id="745819"/>
    <lineage>
        <taxon>Bacteria</taxon>
        <taxon>Bacillati</taxon>
        <taxon>Bacillota</taxon>
        <taxon>Bacilli</taxon>
        <taxon>Bacillales</taxon>
        <taxon>Bacillaceae</taxon>
        <taxon>Evansella</taxon>
    </lineage>
</organism>